<accession>A0ABN0NY36</accession>
<feature type="signal peptide" evidence="2">
    <location>
        <begin position="1"/>
        <end position="19"/>
    </location>
</feature>
<dbReference type="InterPro" id="IPR008258">
    <property type="entry name" value="Transglycosylase_SLT_dom_1"/>
</dbReference>
<protein>
    <submittedName>
        <fullName evidence="4">Transglycosylase SLT domain protein</fullName>
    </submittedName>
</protein>
<dbReference type="Gene3D" id="3.10.350.10">
    <property type="entry name" value="LysM domain"/>
    <property type="match status" value="1"/>
</dbReference>
<dbReference type="EMBL" id="AWVH01000037">
    <property type="protein sequence ID" value="ERJ92404.1"/>
    <property type="molecule type" value="Genomic_DNA"/>
</dbReference>
<feature type="domain" description="LysM" evidence="3">
    <location>
        <begin position="306"/>
        <end position="350"/>
    </location>
</feature>
<comment type="caution">
    <text evidence="4">The sequence shown here is derived from an EMBL/GenBank/DDBJ whole genome shotgun (WGS) entry which is preliminary data.</text>
</comment>
<dbReference type="CDD" id="cd16894">
    <property type="entry name" value="MltD-like"/>
    <property type="match status" value="1"/>
</dbReference>
<dbReference type="Proteomes" id="UP000016649">
    <property type="component" value="Unassembled WGS sequence"/>
</dbReference>
<dbReference type="SUPFAM" id="SSF53955">
    <property type="entry name" value="Lysozyme-like"/>
    <property type="match status" value="1"/>
</dbReference>
<dbReference type="PANTHER" id="PTHR37423">
    <property type="entry name" value="SOLUBLE LYTIC MUREIN TRANSGLYCOSYLASE-RELATED"/>
    <property type="match status" value="1"/>
</dbReference>
<gene>
    <name evidence="4" type="ORF">HMPREF9193_01564</name>
</gene>
<dbReference type="Pfam" id="PF01476">
    <property type="entry name" value="LysM"/>
    <property type="match status" value="1"/>
</dbReference>
<reference evidence="4 5" key="1">
    <citation type="submission" date="2013-08" db="EMBL/GenBank/DDBJ databases">
        <authorList>
            <person name="Weinstock G."/>
            <person name="Sodergren E."/>
            <person name="Wylie T."/>
            <person name="Fulton L."/>
            <person name="Fulton R."/>
            <person name="Fronick C."/>
            <person name="O'Laughlin M."/>
            <person name="Godfrey J."/>
            <person name="Miner T."/>
            <person name="Herter B."/>
            <person name="Appelbaum E."/>
            <person name="Cordes M."/>
            <person name="Lek S."/>
            <person name="Wollam A."/>
            <person name="Pepin K.H."/>
            <person name="Palsikar V.B."/>
            <person name="Mitreva M."/>
            <person name="Wilson R.K."/>
        </authorList>
    </citation>
    <scope>NUCLEOTIDE SEQUENCE [LARGE SCALE GENOMIC DNA]</scope>
    <source>
        <strain evidence="4 5">ATCC 700332</strain>
    </source>
</reference>
<evidence type="ECO:0000313" key="5">
    <source>
        <dbReference type="Proteomes" id="UP000016649"/>
    </source>
</evidence>
<evidence type="ECO:0000259" key="3">
    <source>
        <dbReference type="PROSITE" id="PS51782"/>
    </source>
</evidence>
<proteinExistence type="inferred from homology"/>
<dbReference type="SMART" id="SM00257">
    <property type="entry name" value="LysM"/>
    <property type="match status" value="1"/>
</dbReference>
<sequence>MKSRKLYVYVFFLTFIAAALPCSEQSSRENTENTRTKAYVPLDMPYSDHRLIEKQRKEFLSDSGKKWLTGVVQRSAIYRPYIRSKLAQYGLPQCLEFLPIIESAYNPHAVSKSGATGLWQFMDNSIAGFLQKNEWVDERKDPWFSTEAAAKKLKNNYTFFSNWELALAAYNMGLGGMQKLIKKTGHKNFWYLADHGLLRSETKNYVPKFIAIADLITNAEYYGLDIPSYDSDAGLNFGECMLTKQISLEILAKDTGIDYNVYKLLNPSLRYQLTPPGTVYRLRIPSNCEQLVLHALTNQQTGDFARIYTVKQGDTLWGLAKRFGTSVESLCAMNNRNPNTILRIGTVLFVPILK</sequence>
<organism evidence="4 5">
    <name type="scientific">Treponema lecithinolyticum ATCC 700332</name>
    <dbReference type="NCBI Taxonomy" id="1321815"/>
    <lineage>
        <taxon>Bacteria</taxon>
        <taxon>Pseudomonadati</taxon>
        <taxon>Spirochaetota</taxon>
        <taxon>Spirochaetia</taxon>
        <taxon>Spirochaetales</taxon>
        <taxon>Treponemataceae</taxon>
        <taxon>Treponema</taxon>
    </lineage>
</organism>
<comment type="similarity">
    <text evidence="1">Belongs to the transglycosylase Slt family.</text>
</comment>
<dbReference type="SUPFAM" id="SSF54106">
    <property type="entry name" value="LysM domain"/>
    <property type="match status" value="1"/>
</dbReference>
<evidence type="ECO:0000256" key="2">
    <source>
        <dbReference type="SAM" id="SignalP"/>
    </source>
</evidence>
<dbReference type="Pfam" id="PF01464">
    <property type="entry name" value="SLT"/>
    <property type="match status" value="1"/>
</dbReference>
<dbReference type="InterPro" id="IPR018392">
    <property type="entry name" value="LysM"/>
</dbReference>
<dbReference type="PROSITE" id="PS51782">
    <property type="entry name" value="LYSM"/>
    <property type="match status" value="1"/>
</dbReference>
<keyword evidence="2" id="KW-0732">Signal</keyword>
<keyword evidence="5" id="KW-1185">Reference proteome</keyword>
<dbReference type="InterPro" id="IPR023346">
    <property type="entry name" value="Lysozyme-like_dom_sf"/>
</dbReference>
<dbReference type="InterPro" id="IPR036779">
    <property type="entry name" value="LysM_dom_sf"/>
</dbReference>
<dbReference type="PANTHER" id="PTHR37423:SF2">
    <property type="entry name" value="MEMBRANE-BOUND LYTIC MUREIN TRANSGLYCOSYLASE C"/>
    <property type="match status" value="1"/>
</dbReference>
<feature type="chain" id="PRO_5047322524" evidence="2">
    <location>
        <begin position="20"/>
        <end position="354"/>
    </location>
</feature>
<dbReference type="CDD" id="cd00118">
    <property type="entry name" value="LysM"/>
    <property type="match status" value="1"/>
</dbReference>
<evidence type="ECO:0000256" key="1">
    <source>
        <dbReference type="ARBA" id="ARBA00007734"/>
    </source>
</evidence>
<dbReference type="Gene3D" id="1.10.530.10">
    <property type="match status" value="1"/>
</dbReference>
<evidence type="ECO:0000313" key="4">
    <source>
        <dbReference type="EMBL" id="ERJ92404.1"/>
    </source>
</evidence>
<name>A0ABN0NY36_TRELE</name>
<dbReference type="RefSeq" id="WP_021687766.1">
    <property type="nucleotide sequence ID" value="NZ_KI260569.1"/>
</dbReference>